<protein>
    <submittedName>
        <fullName evidence="2">Uncharacterized protein</fullName>
    </submittedName>
</protein>
<proteinExistence type="predicted"/>
<dbReference type="Proteomes" id="UP001224682">
    <property type="component" value="Unassembled WGS sequence"/>
</dbReference>
<dbReference type="EMBL" id="JAUSUI010000001">
    <property type="protein sequence ID" value="MDQ0301038.1"/>
    <property type="molecule type" value="Genomic_DNA"/>
</dbReference>
<gene>
    <name evidence="2" type="ORF">J2S75_000049</name>
</gene>
<sequence length="33" mass="3592">MHSLTGEPAFDSYNMYAPPLTPEGQAEPTVALR</sequence>
<accession>A0ABU0B5F2</accession>
<evidence type="ECO:0000256" key="1">
    <source>
        <dbReference type="SAM" id="MobiDB-lite"/>
    </source>
</evidence>
<evidence type="ECO:0000313" key="3">
    <source>
        <dbReference type="Proteomes" id="UP001224682"/>
    </source>
</evidence>
<name>A0ABU0B5F2_9HYPH</name>
<comment type="caution">
    <text evidence="2">The sequence shown here is derived from an EMBL/GenBank/DDBJ whole genome shotgun (WGS) entry which is preliminary data.</text>
</comment>
<evidence type="ECO:0000313" key="2">
    <source>
        <dbReference type="EMBL" id="MDQ0301038.1"/>
    </source>
</evidence>
<keyword evidence="3" id="KW-1185">Reference proteome</keyword>
<reference evidence="2 3" key="1">
    <citation type="submission" date="2023-07" db="EMBL/GenBank/DDBJ databases">
        <title>Genomic Encyclopedia of Type Strains, Phase IV (KMG-IV): sequencing the most valuable type-strain genomes for metagenomic binning, comparative biology and taxonomic classification.</title>
        <authorList>
            <person name="Goeker M."/>
        </authorList>
    </citation>
    <scope>NUCLEOTIDE SEQUENCE [LARGE SCALE GENOMIC DNA]</scope>
    <source>
        <strain evidence="2 3">DSM 2457</strain>
    </source>
</reference>
<organism evidence="2 3">
    <name type="scientific">Ancylobacter polymorphus</name>
    <dbReference type="NCBI Taxonomy" id="223390"/>
    <lineage>
        <taxon>Bacteria</taxon>
        <taxon>Pseudomonadati</taxon>
        <taxon>Pseudomonadota</taxon>
        <taxon>Alphaproteobacteria</taxon>
        <taxon>Hyphomicrobiales</taxon>
        <taxon>Xanthobacteraceae</taxon>
        <taxon>Ancylobacter</taxon>
    </lineage>
</organism>
<feature type="region of interest" description="Disordered" evidence="1">
    <location>
        <begin position="1"/>
        <end position="33"/>
    </location>
</feature>